<dbReference type="AlphaFoldDB" id="A0A9Q9CHJ1"/>
<organism evidence="1 2">
    <name type="scientific">Turicibacter bilis</name>
    <dbReference type="NCBI Taxonomy" id="2735723"/>
    <lineage>
        <taxon>Bacteria</taxon>
        <taxon>Bacillati</taxon>
        <taxon>Bacillota</taxon>
        <taxon>Erysipelotrichia</taxon>
        <taxon>Erysipelotrichales</taxon>
        <taxon>Turicibacteraceae</taxon>
        <taxon>Turicibacter</taxon>
    </lineage>
</organism>
<evidence type="ECO:0000313" key="1">
    <source>
        <dbReference type="EMBL" id="UUF08760.1"/>
    </source>
</evidence>
<accession>A0A9Q9CHJ1</accession>
<proteinExistence type="predicted"/>
<dbReference type="Proteomes" id="UP001058072">
    <property type="component" value="Chromosome"/>
</dbReference>
<sequence>MFKKLKRQLMLALVLFLIADLLAIYLTTTHPSSIPKHLQSRLNHKIEIVDQIRVNEMEFILYHDLATDQLDIAWYEPNALLFWRYNFSGGHTTSSGAYVNRCQTYQTSDYFLVWGINEDLRASTLKISLNNETFIEDLSQELYFIKVYPLNGEFPDTIYCSFYNKNHENISSYFFESFSQ</sequence>
<dbReference type="EMBL" id="CP071250">
    <property type="protein sequence ID" value="UUF08760.1"/>
    <property type="molecule type" value="Genomic_DNA"/>
</dbReference>
<name>A0A9Q9CHJ1_9FIRM</name>
<reference evidence="1" key="1">
    <citation type="submission" date="2021-03" db="EMBL/GenBank/DDBJ databases">
        <title>Comparative Genomics and Metabolomics in the genus Turicibacter.</title>
        <authorList>
            <person name="Maki J."/>
            <person name="Looft T."/>
        </authorList>
    </citation>
    <scope>NUCLEOTIDE SEQUENCE</scope>
    <source>
        <strain evidence="1">ISU324</strain>
    </source>
</reference>
<gene>
    <name evidence="1" type="ORF">J0J70_01675</name>
</gene>
<dbReference type="RefSeq" id="WP_068759436.1">
    <property type="nucleotide sequence ID" value="NZ_CP071250.1"/>
</dbReference>
<protein>
    <submittedName>
        <fullName evidence="1">Uncharacterized protein</fullName>
    </submittedName>
</protein>
<evidence type="ECO:0000313" key="2">
    <source>
        <dbReference type="Proteomes" id="UP001058072"/>
    </source>
</evidence>